<gene>
    <name evidence="2" type="ORF">QG37_06228</name>
</gene>
<feature type="compositionally biased region" description="Polar residues" evidence="1">
    <location>
        <begin position="1"/>
        <end position="15"/>
    </location>
</feature>
<evidence type="ECO:0000313" key="3">
    <source>
        <dbReference type="Proteomes" id="UP000037122"/>
    </source>
</evidence>
<comment type="caution">
    <text evidence="2">The sequence shown here is derived from an EMBL/GenBank/DDBJ whole genome shotgun (WGS) entry which is preliminary data.</text>
</comment>
<proteinExistence type="predicted"/>
<name>A0A0L0NUU5_CANAR</name>
<evidence type="ECO:0000256" key="1">
    <source>
        <dbReference type="SAM" id="MobiDB-lite"/>
    </source>
</evidence>
<dbReference type="Proteomes" id="UP000037122">
    <property type="component" value="Unassembled WGS sequence"/>
</dbReference>
<dbReference type="EMBL" id="LGST01000041">
    <property type="protein sequence ID" value="KND97813.1"/>
    <property type="molecule type" value="Genomic_DNA"/>
</dbReference>
<evidence type="ECO:0000313" key="2">
    <source>
        <dbReference type="EMBL" id="KND97813.1"/>
    </source>
</evidence>
<dbReference type="VEuPathDB" id="FungiDB:QG37_06228"/>
<feature type="region of interest" description="Disordered" evidence="1">
    <location>
        <begin position="1"/>
        <end position="25"/>
    </location>
</feature>
<reference evidence="3" key="1">
    <citation type="journal article" date="2015" name="BMC Genomics">
        <title>Draft genome of a commonly misdiagnosed multidrug resistant pathogen Candida auris.</title>
        <authorList>
            <person name="Chatterjee S."/>
            <person name="Alampalli S.V."/>
            <person name="Nageshan R.K."/>
            <person name="Chettiar S.T."/>
            <person name="Joshi S."/>
            <person name="Tatu U.S."/>
        </authorList>
    </citation>
    <scope>NUCLEOTIDE SEQUENCE [LARGE SCALE GENOMIC DNA]</scope>
    <source>
        <strain evidence="3">6684</strain>
    </source>
</reference>
<protein>
    <submittedName>
        <fullName evidence="2">Uncharacterized protein</fullName>
    </submittedName>
</protein>
<dbReference type="AlphaFoldDB" id="A0A0L0NUU5"/>
<accession>A0A0L0NUU5</accession>
<sequence>MAAKSTQIARTYTHPQKTRKHGEEKRKRIYSTIVSLRTRAFCFGEEIEAIRQFGADSALYRSCDQGYLYNKTNSAIVVTKE</sequence>
<organism evidence="2 3">
    <name type="scientific">Candidozyma auris</name>
    <name type="common">Yeast</name>
    <name type="synonym">Candida auris</name>
    <dbReference type="NCBI Taxonomy" id="498019"/>
    <lineage>
        <taxon>Eukaryota</taxon>
        <taxon>Fungi</taxon>
        <taxon>Dikarya</taxon>
        <taxon>Ascomycota</taxon>
        <taxon>Saccharomycotina</taxon>
        <taxon>Pichiomycetes</taxon>
        <taxon>Metschnikowiaceae</taxon>
        <taxon>Candidozyma</taxon>
    </lineage>
</organism>